<dbReference type="Proteomes" id="UP000321272">
    <property type="component" value="Chromosome"/>
</dbReference>
<evidence type="ECO:0000313" key="4">
    <source>
        <dbReference type="Proteomes" id="UP000321272"/>
    </source>
</evidence>
<dbReference type="SUPFAM" id="SSF116726">
    <property type="entry name" value="TrkA C-terminal domain-like"/>
    <property type="match status" value="1"/>
</dbReference>
<dbReference type="PANTHER" id="PTHR43833:SF7">
    <property type="entry name" value="KTR SYSTEM POTASSIUM UPTAKE PROTEIN C"/>
    <property type="match status" value="1"/>
</dbReference>
<dbReference type="AlphaFoldDB" id="A0A5B8SWM7"/>
<dbReference type="SUPFAM" id="SSF51735">
    <property type="entry name" value="NAD(P)-binding Rossmann-fold domains"/>
    <property type="match status" value="1"/>
</dbReference>
<feature type="domain" description="RCK C-terminal" evidence="2">
    <location>
        <begin position="135"/>
        <end position="218"/>
    </location>
</feature>
<dbReference type="PROSITE" id="PS51201">
    <property type="entry name" value="RCK_N"/>
    <property type="match status" value="1"/>
</dbReference>
<evidence type="ECO:0000259" key="2">
    <source>
        <dbReference type="PROSITE" id="PS51202"/>
    </source>
</evidence>
<dbReference type="Gene3D" id="3.40.50.720">
    <property type="entry name" value="NAD(P)-binding Rossmann-like Domain"/>
    <property type="match status" value="1"/>
</dbReference>
<dbReference type="Gene3D" id="3.30.70.1450">
    <property type="entry name" value="Regulator of K+ conductance, C-terminal domain"/>
    <property type="match status" value="1"/>
</dbReference>
<dbReference type="EMBL" id="CP042382">
    <property type="protein sequence ID" value="QEA39190.1"/>
    <property type="molecule type" value="Genomic_DNA"/>
</dbReference>
<dbReference type="GO" id="GO:0006813">
    <property type="term" value="P:potassium ion transport"/>
    <property type="evidence" value="ECO:0007669"/>
    <property type="project" value="InterPro"/>
</dbReference>
<dbReference type="InterPro" id="IPR006037">
    <property type="entry name" value="RCK_C"/>
</dbReference>
<evidence type="ECO:0000259" key="1">
    <source>
        <dbReference type="PROSITE" id="PS51201"/>
    </source>
</evidence>
<feature type="domain" description="RCK N-terminal" evidence="1">
    <location>
        <begin position="2"/>
        <end position="118"/>
    </location>
</feature>
<accession>A0A5B8SWM7</accession>
<name>A0A5B8SWM7_9GAMM</name>
<dbReference type="GO" id="GO:0008324">
    <property type="term" value="F:monoatomic cation transmembrane transporter activity"/>
    <property type="evidence" value="ECO:0007669"/>
    <property type="project" value="InterPro"/>
</dbReference>
<organism evidence="3 4">
    <name type="scientific">Pistricoccus aurantiacus</name>
    <dbReference type="NCBI Taxonomy" id="1883414"/>
    <lineage>
        <taxon>Bacteria</taxon>
        <taxon>Pseudomonadati</taxon>
        <taxon>Pseudomonadota</taxon>
        <taxon>Gammaproteobacteria</taxon>
        <taxon>Oceanospirillales</taxon>
        <taxon>Halomonadaceae</taxon>
        <taxon>Pistricoccus</taxon>
    </lineage>
</organism>
<dbReference type="InterPro" id="IPR036291">
    <property type="entry name" value="NAD(P)-bd_dom_sf"/>
</dbReference>
<sequence length="218" mass="24559">MSRQFAILGMGYFGIIVAQELRRQHHQVMGIDADEARVNAQSELFNHAVVGDITNAKVLEELSLDQYDAVVIDADDDIESSMICTLLAREQEAREIWVKAHSDTHYRLLEHLGADHIVYPEYDSGMRVAESLHYQAMVDFIRLGGNQFIVELQTTDELAKSCDCVGDLALDPEKLALIAITRDKEVLRQPDHDTPLEKGDNLILMGDLDDLRELGKKL</sequence>
<dbReference type="PANTHER" id="PTHR43833">
    <property type="entry name" value="POTASSIUM CHANNEL PROTEIN 2-RELATED-RELATED"/>
    <property type="match status" value="1"/>
</dbReference>
<dbReference type="Pfam" id="PF02254">
    <property type="entry name" value="TrkA_N"/>
    <property type="match status" value="1"/>
</dbReference>
<dbReference type="OrthoDB" id="9776294at2"/>
<dbReference type="PROSITE" id="PS51202">
    <property type="entry name" value="RCK_C"/>
    <property type="match status" value="1"/>
</dbReference>
<dbReference type="InterPro" id="IPR003148">
    <property type="entry name" value="RCK_N"/>
</dbReference>
<dbReference type="KEGG" id="paur:FGL86_08970"/>
<gene>
    <name evidence="3" type="ORF">FGL86_08970</name>
</gene>
<dbReference type="Pfam" id="PF02080">
    <property type="entry name" value="TrkA_C"/>
    <property type="match status" value="1"/>
</dbReference>
<protein>
    <submittedName>
        <fullName evidence="3">TrkA family potassium uptake protein</fullName>
    </submittedName>
</protein>
<reference evidence="3 4" key="1">
    <citation type="submission" date="2019-06" db="EMBL/GenBank/DDBJ databases">
        <title>Genome analyses of bacteria isolated from kimchi.</title>
        <authorList>
            <person name="Lee S."/>
            <person name="Ahn S."/>
            <person name="Roh S."/>
        </authorList>
    </citation>
    <scope>NUCLEOTIDE SEQUENCE [LARGE SCALE GENOMIC DNA]</scope>
    <source>
        <strain evidence="3 4">CBA4606</strain>
    </source>
</reference>
<dbReference type="RefSeq" id="WP_147184242.1">
    <property type="nucleotide sequence ID" value="NZ_CP042382.1"/>
</dbReference>
<dbReference type="InterPro" id="IPR036721">
    <property type="entry name" value="RCK_C_sf"/>
</dbReference>
<evidence type="ECO:0000313" key="3">
    <source>
        <dbReference type="EMBL" id="QEA39190.1"/>
    </source>
</evidence>
<keyword evidence="4" id="KW-1185">Reference proteome</keyword>
<proteinExistence type="predicted"/>
<dbReference type="InterPro" id="IPR050721">
    <property type="entry name" value="Trk_Ktr_HKT_K-transport"/>
</dbReference>